<feature type="repeat" description="TPR" evidence="4">
    <location>
        <begin position="403"/>
        <end position="436"/>
    </location>
</feature>
<feature type="repeat" description="TPR" evidence="4">
    <location>
        <begin position="573"/>
        <end position="606"/>
    </location>
</feature>
<reference evidence="6 7" key="1">
    <citation type="journal article" date="2018" name="Sci. Rep.">
        <title>Comparative analysis of the Pocillopora damicornis genome highlights role of immune system in coral evolution.</title>
        <authorList>
            <person name="Cunning R."/>
            <person name="Bay R.A."/>
            <person name="Gillette P."/>
            <person name="Baker A.C."/>
            <person name="Traylor-Knowles N."/>
        </authorList>
    </citation>
    <scope>NUCLEOTIDE SEQUENCE [LARGE SCALE GENOMIC DNA]</scope>
    <source>
        <strain evidence="6">RSMAS</strain>
        <tissue evidence="6">Whole animal</tissue>
    </source>
</reference>
<dbReference type="GO" id="GO:0005680">
    <property type="term" value="C:anaphase-promoting complex"/>
    <property type="evidence" value="ECO:0007669"/>
    <property type="project" value="TreeGrafter"/>
</dbReference>
<protein>
    <recommendedName>
        <fullName evidence="3">Cell division cycle protein 27 homolog</fullName>
    </recommendedName>
</protein>
<feature type="region of interest" description="Disordered" evidence="5">
    <location>
        <begin position="188"/>
        <end position="220"/>
    </location>
</feature>
<feature type="region of interest" description="Disordered" evidence="5">
    <location>
        <begin position="266"/>
        <end position="312"/>
    </location>
</feature>
<feature type="compositionally biased region" description="Polar residues" evidence="5">
    <location>
        <begin position="208"/>
        <end position="220"/>
    </location>
</feature>
<evidence type="ECO:0000256" key="3">
    <source>
        <dbReference type="ARBA" id="ARBA00039307"/>
    </source>
</evidence>
<organism evidence="6 7">
    <name type="scientific">Pocillopora damicornis</name>
    <name type="common">Cauliflower coral</name>
    <name type="synonym">Millepora damicornis</name>
    <dbReference type="NCBI Taxonomy" id="46731"/>
    <lineage>
        <taxon>Eukaryota</taxon>
        <taxon>Metazoa</taxon>
        <taxon>Cnidaria</taxon>
        <taxon>Anthozoa</taxon>
        <taxon>Hexacorallia</taxon>
        <taxon>Scleractinia</taxon>
        <taxon>Astrocoeniina</taxon>
        <taxon>Pocilloporidae</taxon>
        <taxon>Pocillopora</taxon>
    </lineage>
</organism>
<dbReference type="Proteomes" id="UP000275408">
    <property type="component" value="Unassembled WGS sequence"/>
</dbReference>
<evidence type="ECO:0000256" key="1">
    <source>
        <dbReference type="ARBA" id="ARBA00022803"/>
    </source>
</evidence>
<dbReference type="STRING" id="46731.A0A3M6TC07"/>
<evidence type="ECO:0000256" key="4">
    <source>
        <dbReference type="PROSITE-ProRule" id="PRU00339"/>
    </source>
</evidence>
<dbReference type="GO" id="GO:0051301">
    <property type="term" value="P:cell division"/>
    <property type="evidence" value="ECO:0007669"/>
    <property type="project" value="TreeGrafter"/>
</dbReference>
<comment type="caution">
    <text evidence="6">The sequence shown here is derived from an EMBL/GenBank/DDBJ whole genome shotgun (WGS) entry which is preliminary data.</text>
</comment>
<name>A0A3M6TC07_POCDA</name>
<evidence type="ECO:0000313" key="7">
    <source>
        <dbReference type="Proteomes" id="UP000275408"/>
    </source>
</evidence>
<dbReference type="Gene3D" id="1.25.40.10">
    <property type="entry name" value="Tetratricopeptide repeat domain"/>
    <property type="match status" value="3"/>
</dbReference>
<dbReference type="PROSITE" id="PS50293">
    <property type="entry name" value="TPR_REGION"/>
    <property type="match status" value="1"/>
</dbReference>
<dbReference type="GO" id="GO:0031145">
    <property type="term" value="P:anaphase-promoting complex-dependent catabolic process"/>
    <property type="evidence" value="ECO:0007669"/>
    <property type="project" value="TreeGrafter"/>
</dbReference>
<feature type="compositionally biased region" description="Polar residues" evidence="5">
    <location>
        <begin position="188"/>
        <end position="201"/>
    </location>
</feature>
<feature type="repeat" description="TPR" evidence="4">
    <location>
        <begin position="471"/>
        <end position="504"/>
    </location>
</feature>
<accession>A0A3M6TC07</accession>
<comment type="similarity">
    <text evidence="2">Belongs to the APC3/CDC27 family.</text>
</comment>
<dbReference type="PROSITE" id="PS50005">
    <property type="entry name" value="TPR"/>
    <property type="match status" value="5"/>
</dbReference>
<evidence type="ECO:0000313" key="6">
    <source>
        <dbReference type="EMBL" id="RMX38947.1"/>
    </source>
</evidence>
<evidence type="ECO:0000256" key="5">
    <source>
        <dbReference type="SAM" id="MobiDB-lite"/>
    </source>
</evidence>
<sequence>MVCEEPIRASIWHALGHYAYEDAIFLAERLFAEVGSDDTLYLLATCFYQAGYCKRAYSLLQSKGCPTPLCRFLFAKCCMELDKLAEGEMALTGGCLTNSKPLETIASEFGSAAGYGLALLGQICRKSEQFARAAECFKSSLKYNPFLWSSFENLCQLGEKPDAADYFKSSSCPKITSFISNREHMTIGSPTVTMDTTSPSDNQRRNVDTVSSENLDPSHNKTLQNISMLISSRPGSLDMSGSSFTVPSSAVSVSEKRMRQKVGRNLLGAAQSASPLTPRPKSARVASPSHRTAVSNVVRKTRRQTRSSTPQPLAPCVENVIQEGSSTQQSNEGRGQAKLSPVQGGMDGLMALLKQIGQAYVHLSSYECKQALNAFSSLAPHHYNTGWVLTQVGRAHFELAEYQLAWCATGNCFSLQKEHDTAIKFFQRAVQVNSTFTYAYTLLGHEYVLTEELDRAMSCFRQAVRTDSRHYNAWYGIGMIYYKQEKFNLAEIHFRKALSINPSSSVLYCHVGVVQHAMKKSDAALVTINKAMNIDPKNPLCKFHRASILFSMDKHKEALEELEELRKIVPREALVYFLLSKVYKKLGENHLAQMNFSWAIDLDPKGANNQIKEAINKRYLPDDDDTTMGLDTADTMDQSVGVNELSDEDED</sequence>
<dbReference type="GO" id="GO:0007091">
    <property type="term" value="P:metaphase/anaphase transition of mitotic cell cycle"/>
    <property type="evidence" value="ECO:0007669"/>
    <property type="project" value="TreeGrafter"/>
</dbReference>
<feature type="repeat" description="TPR" evidence="4">
    <location>
        <begin position="505"/>
        <end position="538"/>
    </location>
</feature>
<proteinExistence type="inferred from homology"/>
<dbReference type="SMART" id="SM00028">
    <property type="entry name" value="TPR"/>
    <property type="match status" value="7"/>
</dbReference>
<dbReference type="InterPro" id="IPR019734">
    <property type="entry name" value="TPR_rpt"/>
</dbReference>
<feature type="region of interest" description="Disordered" evidence="5">
    <location>
        <begin position="620"/>
        <end position="651"/>
    </location>
</feature>
<keyword evidence="7" id="KW-1185">Reference proteome</keyword>
<evidence type="ECO:0000256" key="2">
    <source>
        <dbReference type="ARBA" id="ARBA00038210"/>
    </source>
</evidence>
<keyword evidence="1 4" id="KW-0802">TPR repeat</keyword>
<dbReference type="AlphaFoldDB" id="A0A3M6TC07"/>
<dbReference type="OrthoDB" id="329563at2759"/>
<feature type="repeat" description="TPR" evidence="4">
    <location>
        <begin position="437"/>
        <end position="470"/>
    </location>
</feature>
<dbReference type="SUPFAM" id="SSF48452">
    <property type="entry name" value="TPR-like"/>
    <property type="match status" value="2"/>
</dbReference>
<dbReference type="EMBL" id="RCHS01003911">
    <property type="protein sequence ID" value="RMX38947.1"/>
    <property type="molecule type" value="Genomic_DNA"/>
</dbReference>
<dbReference type="Pfam" id="PF13181">
    <property type="entry name" value="TPR_8"/>
    <property type="match status" value="2"/>
</dbReference>
<dbReference type="Pfam" id="PF00515">
    <property type="entry name" value="TPR_1"/>
    <property type="match status" value="1"/>
</dbReference>
<dbReference type="InterPro" id="IPR011990">
    <property type="entry name" value="TPR-like_helical_dom_sf"/>
</dbReference>
<dbReference type="GO" id="GO:0005737">
    <property type="term" value="C:cytoplasm"/>
    <property type="evidence" value="ECO:0007669"/>
    <property type="project" value="TreeGrafter"/>
</dbReference>
<dbReference type="Pfam" id="PF12895">
    <property type="entry name" value="ANAPC3"/>
    <property type="match status" value="1"/>
</dbReference>
<dbReference type="PANTHER" id="PTHR12558:SF13">
    <property type="entry name" value="CELL DIVISION CYCLE PROTEIN 27 HOMOLOG"/>
    <property type="match status" value="1"/>
</dbReference>
<gene>
    <name evidence="6" type="ORF">pdam_00016415</name>
</gene>
<dbReference type="GO" id="GO:0016567">
    <property type="term" value="P:protein ubiquitination"/>
    <property type="evidence" value="ECO:0007669"/>
    <property type="project" value="TreeGrafter"/>
</dbReference>
<dbReference type="PANTHER" id="PTHR12558">
    <property type="entry name" value="CELL DIVISION CYCLE 16,23,27"/>
    <property type="match status" value="1"/>
</dbReference>